<dbReference type="Proteomes" id="UP000054093">
    <property type="component" value="Unassembled WGS sequence"/>
</dbReference>
<dbReference type="PROSITE" id="PS00059">
    <property type="entry name" value="ADH_ZINC"/>
    <property type="match status" value="1"/>
</dbReference>
<evidence type="ECO:0000259" key="6">
    <source>
        <dbReference type="PROSITE" id="PS50157"/>
    </source>
</evidence>
<dbReference type="InterPro" id="IPR002328">
    <property type="entry name" value="ADH_Zn_CS"/>
</dbReference>
<dbReference type="FunFam" id="3.40.50.720:FF:000473">
    <property type="entry name" value="NADP-dependent alcohol dehydrogenase"/>
    <property type="match status" value="1"/>
</dbReference>
<reference evidence="7 8" key="1">
    <citation type="journal article" date="2011" name="Vet. Res.">
        <title>Genome sequence of Helicobacter suis supports its role in gastric pathology.</title>
        <authorList>
            <person name="Vermoote M."/>
            <person name="Vandekerckhove T.T."/>
            <person name="Flahou B."/>
            <person name="Pasmans F."/>
            <person name="Smet A."/>
            <person name="De Groote D."/>
            <person name="Van Criekinge W."/>
            <person name="Ducatelle R."/>
            <person name="Haesebrouck F."/>
        </authorList>
    </citation>
    <scope>NUCLEOTIDE SEQUENCE [LARGE SCALE GENOMIC DNA]</scope>
    <source>
        <strain evidence="7 8">HS5</strain>
    </source>
</reference>
<dbReference type="InterPro" id="IPR011032">
    <property type="entry name" value="GroES-like_sf"/>
</dbReference>
<dbReference type="GO" id="GO:0016616">
    <property type="term" value="F:oxidoreductase activity, acting on the CH-OH group of donors, NAD or NADP as acceptor"/>
    <property type="evidence" value="ECO:0007669"/>
    <property type="project" value="InterPro"/>
</dbReference>
<evidence type="ECO:0000256" key="1">
    <source>
        <dbReference type="ARBA" id="ARBA00001947"/>
    </source>
</evidence>
<dbReference type="SUPFAM" id="SSF50129">
    <property type="entry name" value="GroES-like"/>
    <property type="match status" value="1"/>
</dbReference>
<dbReference type="PANTHER" id="PTHR42683">
    <property type="entry name" value="ALDEHYDE REDUCTASE"/>
    <property type="match status" value="1"/>
</dbReference>
<dbReference type="InterPro" id="IPR020843">
    <property type="entry name" value="ER"/>
</dbReference>
<sequence length="362" mass="40118">MSMNLKSKKGDTMIPAKGFAIFSKDGKFQEHRFNRHALGKNDVLIDIHYCGICHSDIHAAYSEWGEGIYPMIPGHEIVGIVTAVGSHVHKFKVGDRAGVGTFVNSCKQCSNCLNHHEVLCEHGKTVHTYNCPDYFHNNEPHMGGYSNCIVVDEDYVIRVPSDAPFEKIAPLFCAGITTYSPLKFAQVKEGTKVGIAGFGGLGHMAFKYALAMGAEVSVFARSESKKEMAMDMGAKHYYSSVKDAKHANLDFILSTIPTSYDLTDYVRCLAYGGELAIVGLPPFNVMPTISIAQLVFDPNKKVYGSLVGGIKETQEMLDFSILHNIYPEIKLVEGKDIDQVFYDLTHSNALFRHVIDMKKSFK</sequence>
<proteinExistence type="inferred from homology"/>
<dbReference type="SUPFAM" id="SSF51735">
    <property type="entry name" value="NAD(P)-binding Rossmann-fold domains"/>
    <property type="match status" value="1"/>
</dbReference>
<evidence type="ECO:0000256" key="4">
    <source>
        <dbReference type="ARBA" id="ARBA00023002"/>
    </source>
</evidence>
<dbReference type="AlphaFoldDB" id="E7G4W7"/>
<accession>E7G4W7</accession>
<protein>
    <submittedName>
        <fullName evidence="7">NADP-dependent alcohol dehydrogenase</fullName>
    </submittedName>
</protein>
<dbReference type="InterPro" id="IPR047109">
    <property type="entry name" value="CAD-like"/>
</dbReference>
<evidence type="ECO:0000313" key="8">
    <source>
        <dbReference type="Proteomes" id="UP000054093"/>
    </source>
</evidence>
<dbReference type="InterPro" id="IPR013149">
    <property type="entry name" value="ADH-like_C"/>
</dbReference>
<comment type="similarity">
    <text evidence="5">Belongs to the zinc-containing alcohol dehydrogenase family.</text>
</comment>
<dbReference type="EMBL" id="ADHO01000219">
    <property type="protein sequence ID" value="EFX41584.1"/>
    <property type="molecule type" value="Genomic_DNA"/>
</dbReference>
<feature type="domain" description="C2H2-type" evidence="6">
    <location>
        <begin position="104"/>
        <end position="132"/>
    </location>
</feature>
<evidence type="ECO:0000313" key="7">
    <source>
        <dbReference type="EMBL" id="EFX41584.1"/>
    </source>
</evidence>
<name>E7G4W7_9HELI</name>
<dbReference type="PROSITE" id="PS50157">
    <property type="entry name" value="ZINC_FINGER_C2H2_2"/>
    <property type="match status" value="1"/>
</dbReference>
<dbReference type="CDD" id="cd05283">
    <property type="entry name" value="CAD1"/>
    <property type="match status" value="1"/>
</dbReference>
<gene>
    <name evidence="7" type="primary">adh</name>
    <name evidence="7" type="ORF">HSUHS5_1043</name>
</gene>
<dbReference type="InterPro" id="IPR036291">
    <property type="entry name" value="NAD(P)-bd_dom_sf"/>
</dbReference>
<comment type="cofactor">
    <cofactor evidence="1 5">
        <name>Zn(2+)</name>
        <dbReference type="ChEBI" id="CHEBI:29105"/>
    </cofactor>
</comment>
<evidence type="ECO:0000256" key="2">
    <source>
        <dbReference type="ARBA" id="ARBA00022723"/>
    </source>
</evidence>
<dbReference type="Pfam" id="PF00107">
    <property type="entry name" value="ADH_zinc_N"/>
    <property type="match status" value="1"/>
</dbReference>
<comment type="caution">
    <text evidence="7">The sequence shown here is derived from an EMBL/GenBank/DDBJ whole genome shotgun (WGS) entry which is preliminary data.</text>
</comment>
<dbReference type="GO" id="GO:0008270">
    <property type="term" value="F:zinc ion binding"/>
    <property type="evidence" value="ECO:0007669"/>
    <property type="project" value="InterPro"/>
</dbReference>
<dbReference type="Gene3D" id="3.40.50.720">
    <property type="entry name" value="NAD(P)-binding Rossmann-like Domain"/>
    <property type="match status" value="1"/>
</dbReference>
<dbReference type="InterPro" id="IPR013087">
    <property type="entry name" value="Znf_C2H2_type"/>
</dbReference>
<keyword evidence="2 5" id="KW-0479">Metal-binding</keyword>
<keyword evidence="3 5" id="KW-0862">Zinc</keyword>
<dbReference type="InterPro" id="IPR013154">
    <property type="entry name" value="ADH-like_N"/>
</dbReference>
<dbReference type="Pfam" id="PF08240">
    <property type="entry name" value="ADH_N"/>
    <property type="match status" value="1"/>
</dbReference>
<keyword evidence="4" id="KW-0560">Oxidoreductase</keyword>
<dbReference type="SMART" id="SM00829">
    <property type="entry name" value="PKS_ER"/>
    <property type="match status" value="1"/>
</dbReference>
<dbReference type="PROSITE" id="PS00028">
    <property type="entry name" value="ZINC_FINGER_C2H2_1"/>
    <property type="match status" value="1"/>
</dbReference>
<evidence type="ECO:0000256" key="3">
    <source>
        <dbReference type="ARBA" id="ARBA00022833"/>
    </source>
</evidence>
<dbReference type="Gene3D" id="3.90.180.10">
    <property type="entry name" value="Medium-chain alcohol dehydrogenases, catalytic domain"/>
    <property type="match status" value="1"/>
</dbReference>
<evidence type="ECO:0000256" key="5">
    <source>
        <dbReference type="RuleBase" id="RU361277"/>
    </source>
</evidence>
<organism evidence="7 8">
    <name type="scientific">Helicobacter suis HS5</name>
    <dbReference type="NCBI Taxonomy" id="710394"/>
    <lineage>
        <taxon>Bacteria</taxon>
        <taxon>Pseudomonadati</taxon>
        <taxon>Campylobacterota</taxon>
        <taxon>Epsilonproteobacteria</taxon>
        <taxon>Campylobacterales</taxon>
        <taxon>Helicobacteraceae</taxon>
        <taxon>Helicobacter</taxon>
    </lineage>
</organism>